<dbReference type="EMBL" id="BKCJ010000094">
    <property type="protein sequence ID" value="GEU29737.1"/>
    <property type="molecule type" value="Genomic_DNA"/>
</dbReference>
<comment type="caution">
    <text evidence="1">The sequence shown here is derived from an EMBL/GenBank/DDBJ whole genome shotgun (WGS) entry which is preliminary data.</text>
</comment>
<dbReference type="GO" id="GO:0006355">
    <property type="term" value="P:regulation of DNA-templated transcription"/>
    <property type="evidence" value="ECO:0007669"/>
    <property type="project" value="InterPro"/>
</dbReference>
<name>A0A699GJZ6_TANCI</name>
<evidence type="ECO:0000313" key="1">
    <source>
        <dbReference type="EMBL" id="GEU29737.1"/>
    </source>
</evidence>
<proteinExistence type="predicted"/>
<reference evidence="1" key="1">
    <citation type="journal article" date="2019" name="Sci. Rep.">
        <title>Draft genome of Tanacetum cinerariifolium, the natural source of mosquito coil.</title>
        <authorList>
            <person name="Yamashiro T."/>
            <person name="Shiraishi A."/>
            <person name="Satake H."/>
            <person name="Nakayama K."/>
        </authorList>
    </citation>
    <scope>NUCLEOTIDE SEQUENCE</scope>
</reference>
<organism evidence="1">
    <name type="scientific">Tanacetum cinerariifolium</name>
    <name type="common">Dalmatian daisy</name>
    <name type="synonym">Chrysanthemum cinerariifolium</name>
    <dbReference type="NCBI Taxonomy" id="118510"/>
    <lineage>
        <taxon>Eukaryota</taxon>
        <taxon>Viridiplantae</taxon>
        <taxon>Streptophyta</taxon>
        <taxon>Embryophyta</taxon>
        <taxon>Tracheophyta</taxon>
        <taxon>Spermatophyta</taxon>
        <taxon>Magnoliopsida</taxon>
        <taxon>eudicotyledons</taxon>
        <taxon>Gunneridae</taxon>
        <taxon>Pentapetalae</taxon>
        <taxon>asterids</taxon>
        <taxon>campanulids</taxon>
        <taxon>Asterales</taxon>
        <taxon>Asteraceae</taxon>
        <taxon>Asteroideae</taxon>
        <taxon>Anthemideae</taxon>
        <taxon>Anthemidinae</taxon>
        <taxon>Tanacetum</taxon>
    </lineage>
</organism>
<dbReference type="AlphaFoldDB" id="A0A699GJZ6"/>
<sequence>MDPAGNPQPHEMYQFQHDDVDVKLRSRINNEELNYYPIHQHVYTTTPEILVGNHAPVEGKHYFLTERSPTRRGFVRKVEGGHWTVTTNNFAVKVFFEFLHGWSIANDNASNMKPKQKGIGFGGTCEIVMVKRL</sequence>
<dbReference type="GO" id="GO:0003677">
    <property type="term" value="F:DNA binding"/>
    <property type="evidence" value="ECO:0007669"/>
    <property type="project" value="InterPro"/>
</dbReference>
<accession>A0A699GJZ6</accession>
<protein>
    <submittedName>
        <fullName evidence="1">NAC transcription factor 29</fullName>
    </submittedName>
</protein>
<dbReference type="SUPFAM" id="SSF101941">
    <property type="entry name" value="NAC domain"/>
    <property type="match status" value="1"/>
</dbReference>
<dbReference type="InterPro" id="IPR036093">
    <property type="entry name" value="NAC_dom_sf"/>
</dbReference>
<gene>
    <name evidence="1" type="ORF">Tci_001715</name>
</gene>